<sequence length="46" mass="5288">MRIQDKLRNFIRTRRAIAELHALDDKNLADLGVSRSQIRAAVEGRL</sequence>
<keyword evidence="2" id="KW-0614">Plasmid</keyword>
<accession>A0A4D7DY09</accession>
<dbReference type="EMBL" id="CP039694">
    <property type="protein sequence ID" value="QCJ01149.1"/>
    <property type="molecule type" value="Genomic_DNA"/>
</dbReference>
<reference evidence="2 4" key="1">
    <citation type="submission" date="2019-04" db="EMBL/GenBank/DDBJ databases">
        <title>Complete genome sequence of Agrobacterium larrymoorei CFBP5473.</title>
        <authorList>
            <person name="Haryono M."/>
            <person name="Chou L."/>
            <person name="Lin Y.-C."/>
            <person name="Lai E.-M."/>
            <person name="Kuo C.-H."/>
        </authorList>
    </citation>
    <scope>NUCLEOTIDE SEQUENCE [LARGE SCALE GENOMIC DNA]</scope>
    <source>
        <strain evidence="2 4">CFBP5473</strain>
        <plasmid evidence="2">pTiCFBP5473</plasmid>
        <plasmid evidence="4">pticfbp5473</plasmid>
    </source>
</reference>
<protein>
    <submittedName>
        <fullName evidence="2">DUF1127 domain-containing protein</fullName>
    </submittedName>
</protein>
<geneLocation type="plasmid" evidence="4">
    <name>pticfbp5473</name>
</geneLocation>
<evidence type="ECO:0000313" key="3">
    <source>
        <dbReference type="EMBL" id="QYA10162.1"/>
    </source>
</evidence>
<organism evidence="2 4">
    <name type="scientific">Agrobacterium larrymoorei</name>
    <dbReference type="NCBI Taxonomy" id="160699"/>
    <lineage>
        <taxon>Bacteria</taxon>
        <taxon>Pseudomonadati</taxon>
        <taxon>Pseudomonadota</taxon>
        <taxon>Alphaproteobacteria</taxon>
        <taxon>Hyphomicrobiales</taxon>
        <taxon>Rhizobiaceae</taxon>
        <taxon>Rhizobium/Agrobacterium group</taxon>
        <taxon>Agrobacterium</taxon>
    </lineage>
</organism>
<evidence type="ECO:0000313" key="2">
    <source>
        <dbReference type="EMBL" id="QCJ01149.1"/>
    </source>
</evidence>
<dbReference type="OrthoDB" id="7361021at2"/>
<evidence type="ECO:0000313" key="4">
    <source>
        <dbReference type="Proteomes" id="UP000298545"/>
    </source>
</evidence>
<dbReference type="KEGG" id="alf:CFBP5473_24740"/>
<dbReference type="AlphaFoldDB" id="A0A4D7DY09"/>
<evidence type="ECO:0000259" key="1">
    <source>
        <dbReference type="Pfam" id="PF06568"/>
    </source>
</evidence>
<name>A0A4D7DY09_9HYPH</name>
<dbReference type="Pfam" id="PF06568">
    <property type="entry name" value="YjiS-like"/>
    <property type="match status" value="1"/>
</dbReference>
<dbReference type="RefSeq" id="WP_084631750.1">
    <property type="nucleotide sequence ID" value="NZ_CP039694.1"/>
</dbReference>
<evidence type="ECO:0000313" key="5">
    <source>
        <dbReference type="Proteomes" id="UP000826513"/>
    </source>
</evidence>
<reference evidence="3 5" key="2">
    <citation type="submission" date="2021-03" db="EMBL/GenBank/DDBJ databases">
        <title>Rapid diversification of plasmids in a genus of pathogenic and nitrogen fixing bacteria.</title>
        <authorList>
            <person name="Weisberg A.J."/>
            <person name="Miller M."/>
            <person name="Ream W."/>
            <person name="Grunwald N.J."/>
            <person name="Chang J.H."/>
        </authorList>
    </citation>
    <scope>NUCLEOTIDE SEQUENCE [LARGE SCALE GENOMIC DNA]</scope>
    <source>
        <strain evidence="3 5">AF3.44</strain>
        <plasmid evidence="3 5">pTiAF3.44</plasmid>
    </source>
</reference>
<proteinExistence type="predicted"/>
<dbReference type="Proteomes" id="UP000298545">
    <property type="component" value="Plasmid pTiCFBP5473"/>
</dbReference>
<geneLocation type="plasmid" evidence="2">
    <name>pTiCFBP5473</name>
</geneLocation>
<gene>
    <name evidence="2" type="ORF">CFBP5473_24740</name>
    <name evidence="3" type="ORF">J5285_23390</name>
</gene>
<dbReference type="EMBL" id="CP072169">
    <property type="protein sequence ID" value="QYA10162.1"/>
    <property type="molecule type" value="Genomic_DNA"/>
</dbReference>
<geneLocation type="plasmid" evidence="3 5">
    <name>pTiAF3.44</name>
</geneLocation>
<dbReference type="InterPro" id="IPR009506">
    <property type="entry name" value="YjiS-like"/>
</dbReference>
<dbReference type="Proteomes" id="UP000826513">
    <property type="component" value="Plasmid pTiAF3.44"/>
</dbReference>
<keyword evidence="5" id="KW-1185">Reference proteome</keyword>
<feature type="domain" description="YjiS-like" evidence="1">
    <location>
        <begin position="6"/>
        <end position="39"/>
    </location>
</feature>